<dbReference type="PANTHER" id="PTHR43752">
    <property type="entry name" value="BNR/ASP-BOX REPEAT FAMILY PROTEIN"/>
    <property type="match status" value="1"/>
</dbReference>
<dbReference type="CDD" id="cd15482">
    <property type="entry name" value="Sialidase_non-viral"/>
    <property type="match status" value="1"/>
</dbReference>
<dbReference type="Pfam" id="PF13088">
    <property type="entry name" value="BNR_2"/>
    <property type="match status" value="1"/>
</dbReference>
<dbReference type="InterPro" id="IPR020625">
    <property type="entry name" value="Schiff_base-form_aldolases_AS"/>
</dbReference>
<organism evidence="5 6">
    <name type="scientific">Azospirillum baldaniorum</name>
    <dbReference type="NCBI Taxonomy" id="1064539"/>
    <lineage>
        <taxon>Bacteria</taxon>
        <taxon>Pseudomonadati</taxon>
        <taxon>Pseudomonadota</taxon>
        <taxon>Alphaproteobacteria</taxon>
        <taxon>Rhodospirillales</taxon>
        <taxon>Azospirillaceae</taxon>
        <taxon>Azospirillum</taxon>
    </lineage>
</organism>
<evidence type="ECO:0000313" key="6">
    <source>
        <dbReference type="Proteomes" id="UP000007319"/>
    </source>
</evidence>
<evidence type="ECO:0000256" key="1">
    <source>
        <dbReference type="ARBA" id="ARBA00023239"/>
    </source>
</evidence>
<dbReference type="CDD" id="cd00408">
    <property type="entry name" value="DHDPS-like"/>
    <property type="match status" value="1"/>
</dbReference>
<evidence type="ECO:0000313" key="5">
    <source>
        <dbReference type="EMBL" id="CCD02617.1"/>
    </source>
</evidence>
<dbReference type="PRINTS" id="PR00146">
    <property type="entry name" value="DHPICSNTHASE"/>
</dbReference>
<dbReference type="InterPro" id="IPR036278">
    <property type="entry name" value="Sialidase_sf"/>
</dbReference>
<protein>
    <submittedName>
        <fullName evidence="5">Glycosyl hydrolase (Modular protein)</fullName>
    </submittedName>
</protein>
<dbReference type="Gene3D" id="2.120.10.10">
    <property type="match status" value="1"/>
</dbReference>
<dbReference type="Gene3D" id="3.20.20.70">
    <property type="entry name" value="Aldolase class I"/>
    <property type="match status" value="1"/>
</dbReference>
<geneLocation type="plasmid" evidence="5 6">
    <name>AZOBR_p3</name>
</geneLocation>
<dbReference type="GO" id="GO:0016829">
    <property type="term" value="F:lyase activity"/>
    <property type="evidence" value="ECO:0007669"/>
    <property type="project" value="UniProtKB-KW"/>
</dbReference>
<accession>A0A9P1JZ79</accession>
<evidence type="ECO:0000256" key="3">
    <source>
        <dbReference type="SAM" id="MobiDB-lite"/>
    </source>
</evidence>
<reference evidence="5 6" key="1">
    <citation type="journal article" date="2011" name="PLoS Genet.">
        <title>Azospirillum genomes reveal transition of bacteria from aquatic to terrestrial environments.</title>
        <authorList>
            <person name="Wisniewski-Dye F."/>
            <person name="Borziak K."/>
            <person name="Khalsa-Moyers G."/>
            <person name="Alexandre G."/>
            <person name="Sukharnikov L.O."/>
            <person name="Wuichet K."/>
            <person name="Hurst G.B."/>
            <person name="McDonald W.H."/>
            <person name="Robertson J.S."/>
            <person name="Barbe V."/>
            <person name="Calteau A."/>
            <person name="Rouy Z."/>
            <person name="Mangenot S."/>
            <person name="Prigent-Combaret C."/>
            <person name="Normand P."/>
            <person name="Boyer M."/>
            <person name="Siguier P."/>
            <person name="Dessaux Y."/>
            <person name="Elmerich C."/>
            <person name="Condemine G."/>
            <person name="Krishnen G."/>
            <person name="Kennedy I."/>
            <person name="Paterson A.H."/>
            <person name="Gonzalez V."/>
            <person name="Mavingui P."/>
            <person name="Zhulin I.B."/>
        </authorList>
    </citation>
    <scope>NUCLEOTIDE SEQUENCE [LARGE SCALE GENOMIC DNA]</scope>
    <source>
        <strain evidence="5 6">Sp245</strain>
    </source>
</reference>
<dbReference type="GO" id="GO:0016787">
    <property type="term" value="F:hydrolase activity"/>
    <property type="evidence" value="ECO:0007669"/>
    <property type="project" value="UniProtKB-KW"/>
</dbReference>
<dbReference type="SUPFAM" id="SSF50939">
    <property type="entry name" value="Sialidases"/>
    <property type="match status" value="1"/>
</dbReference>
<dbReference type="SUPFAM" id="SSF51569">
    <property type="entry name" value="Aldolase"/>
    <property type="match status" value="1"/>
</dbReference>
<gene>
    <name evidence="5" type="ORF">AZOBR_p330018</name>
</gene>
<feature type="region of interest" description="Disordered" evidence="3">
    <location>
        <begin position="227"/>
        <end position="296"/>
    </location>
</feature>
<evidence type="ECO:0000256" key="2">
    <source>
        <dbReference type="ARBA" id="ARBA00023270"/>
    </source>
</evidence>
<feature type="domain" description="Sialidase" evidence="4">
    <location>
        <begin position="358"/>
        <end position="694"/>
    </location>
</feature>
<dbReference type="InterPro" id="IPR013785">
    <property type="entry name" value="Aldolase_TIM"/>
</dbReference>
<keyword evidence="2" id="KW-0704">Schiff base</keyword>
<keyword evidence="6" id="KW-1185">Reference proteome</keyword>
<dbReference type="PROSITE" id="PS00666">
    <property type="entry name" value="DHDPS_2"/>
    <property type="match status" value="1"/>
</dbReference>
<dbReference type="AlphaFoldDB" id="A0A9P1JZ79"/>
<dbReference type="EMBL" id="HE577330">
    <property type="protein sequence ID" value="CCD02617.1"/>
    <property type="molecule type" value="Genomic_DNA"/>
</dbReference>
<evidence type="ECO:0000259" key="4">
    <source>
        <dbReference type="Pfam" id="PF13088"/>
    </source>
</evidence>
<dbReference type="InterPro" id="IPR011040">
    <property type="entry name" value="Sialidase"/>
</dbReference>
<name>A0A9P1JZ79_9PROT</name>
<dbReference type="KEGG" id="abs:AZOBR_p330018"/>
<keyword evidence="5" id="KW-0614">Plasmid</keyword>
<keyword evidence="1" id="KW-0456">Lyase</keyword>
<dbReference type="SMART" id="SM01130">
    <property type="entry name" value="DHDPS"/>
    <property type="match status" value="1"/>
</dbReference>
<sequence length="724" mass="77699">MSKITGPFVAVVTPFDTEERMNEAALRRQVARQAAAGNGVFCAGTNGEFYALSVGEKRRAAELCVEAADGRVPVLAHIGEISTHQTIALGREIARLGVKAVSAITPSFIACSQEELVGYYRRVADALTVPLYLYNIPARTGNTLTPEAARILADHPNIVGIKDSAGSQDSLDGFLAVARERDDFNVMVGPDSLILHGLRNGAAGCVSGLGNVAPLTLNRIWTALHGGRKRGRRGRPDPFRPAPQGSLRAGLPALHGQAGAVPRDAGGRPQPRPGADRRRDRPRHRHPGRPLRRGCRGFAGVTTMTTASTLSEQAAPAPAPERRGPLIPAADDPRRIDAYLPSPCVQNHAANLALLPNGDLLCAWFGGTQEGIPDVSIHVARLPAGGDRWEAPVKLSDDPGRSEQNPVLFPAPDGTLWLMYTAQVSGHQDTAIVRCRVSADQGRSWGPVRTLFEAEGHTGVFIRQPVVVLDNGDWLLPTFLCHGTPGRAWVGDHDTSAVRISSDGGRTWTEHAVPDSTGCVHMNIVPLADGRLAAFYRSRWADHVYRSLSSDGGRSWTAPEPTELPNNNSSIQVTALSDGRLAIVYNHASAADATGRRLGLYDDIEEAGETANPAAQPAAEPAVEPPAEGRTAFWGAPRAPLTLALSSDGGVTWPLRRDLEVGDGYCMTNNSKEKLNREFSYPAILQTPDGRLRIAFTYFRQAIKYTELPPGWVDAGWVESGSGR</sequence>
<dbReference type="InterPro" id="IPR002220">
    <property type="entry name" value="DapA-like"/>
</dbReference>
<feature type="compositionally biased region" description="Basic residues" evidence="3">
    <location>
        <begin position="280"/>
        <end position="295"/>
    </location>
</feature>
<dbReference type="PANTHER" id="PTHR43752:SF2">
    <property type="entry name" value="BNR_ASP-BOX REPEAT FAMILY PROTEIN"/>
    <property type="match status" value="1"/>
</dbReference>
<dbReference type="Pfam" id="PF00701">
    <property type="entry name" value="DHDPS"/>
    <property type="match status" value="1"/>
</dbReference>
<keyword evidence="5" id="KW-0378">Hydrolase</keyword>
<proteinExistence type="predicted"/>
<dbReference type="Proteomes" id="UP000007319">
    <property type="component" value="Plasmid AZOBR_p3"/>
</dbReference>